<evidence type="ECO:0000313" key="11">
    <source>
        <dbReference type="Proteomes" id="UP001318040"/>
    </source>
</evidence>
<dbReference type="InterPro" id="IPR036116">
    <property type="entry name" value="FN3_sf"/>
</dbReference>
<evidence type="ECO:0000313" key="13">
    <source>
        <dbReference type="RefSeq" id="XP_032827968.1"/>
    </source>
</evidence>
<proteinExistence type="predicted"/>
<evidence type="ECO:0000256" key="7">
    <source>
        <dbReference type="ARBA" id="ARBA00023180"/>
    </source>
</evidence>
<sequence>MTLRWMSLLLLQLLLNLAAMGTHADVPLSREPKTRAQTMPIFYKFTVTENENVGQSELICTCFSFLGFQDGINRIDSNTNLPFRHDYDPSRNLTLKVLCTDAVECFSDDYEDDYEAPSVLWNETLEIRVKGEENTNVVGFDCKYTRKNVNCSWSRGHLAPADTVYKMFYHYKDIEVQECPTYIVKSGLRVGCYFTPDEKARSVEHHFYVNGTSSSSSSSSVAIRPFYLKAFPASLCFTETPTNLHASSDDDTSINITWTSDCRKKCLSLVSITENVSGKREILEVRHGADALVDLLYSVKRNLSIKVRTQFVDEDGCQWSAWSESLTLEPRDPMPATGKEADTWIMWLALFMGLMLLLLGVVILILVVGRRCKSVLWPKVSDPSVIFEELYTKHQGNFERWAGAPVVSSKEVDLTQDIKFSPVEPESEVTKLGQPGQ</sequence>
<dbReference type="RefSeq" id="XP_032827967.1">
    <property type="nucleotide sequence ID" value="XM_032972076.1"/>
</dbReference>
<protein>
    <submittedName>
        <fullName evidence="12 13">Interleukin-13 receptor subunit alpha-2-like</fullName>
    </submittedName>
</protein>
<dbReference type="Gene3D" id="2.60.40.10">
    <property type="entry name" value="Immunoglobulins"/>
    <property type="match status" value="2"/>
</dbReference>
<evidence type="ECO:0000256" key="5">
    <source>
        <dbReference type="ARBA" id="ARBA00023136"/>
    </source>
</evidence>
<reference evidence="12 13" key="1">
    <citation type="submission" date="2025-04" db="UniProtKB">
        <authorList>
            <consortium name="RefSeq"/>
        </authorList>
    </citation>
    <scope>IDENTIFICATION</scope>
    <source>
        <tissue evidence="12 13">Sperm</tissue>
    </source>
</reference>
<accession>A0AAJ7U1G9</accession>
<dbReference type="PANTHER" id="PTHR23037">
    <property type="entry name" value="CYTOKINE RECEPTOR"/>
    <property type="match status" value="1"/>
</dbReference>
<feature type="transmembrane region" description="Helical" evidence="8">
    <location>
        <begin position="344"/>
        <end position="369"/>
    </location>
</feature>
<gene>
    <name evidence="12 13" type="primary">LOC116952591</name>
</gene>
<comment type="subcellular location">
    <subcellularLocation>
        <location evidence="1">Membrane</location>
        <topology evidence="1">Single-pass type I membrane protein</topology>
    </subcellularLocation>
</comment>
<evidence type="ECO:0000256" key="1">
    <source>
        <dbReference type="ARBA" id="ARBA00004479"/>
    </source>
</evidence>
<dbReference type="SUPFAM" id="SSF49265">
    <property type="entry name" value="Fibronectin type III"/>
    <property type="match status" value="1"/>
</dbReference>
<dbReference type="KEGG" id="pmrn:116952591"/>
<keyword evidence="11" id="KW-1185">Reference proteome</keyword>
<feature type="chain" id="PRO_5044709429" evidence="9">
    <location>
        <begin position="25"/>
        <end position="437"/>
    </location>
</feature>
<keyword evidence="4 8" id="KW-1133">Transmembrane helix</keyword>
<keyword evidence="5 8" id="KW-0472">Membrane</keyword>
<dbReference type="RefSeq" id="XP_032827968.1">
    <property type="nucleotide sequence ID" value="XM_032972077.1"/>
</dbReference>
<evidence type="ECO:0000256" key="9">
    <source>
        <dbReference type="SAM" id="SignalP"/>
    </source>
</evidence>
<dbReference type="InterPro" id="IPR003532">
    <property type="entry name" value="Short_hematopoietin_rcpt_2_CS"/>
</dbReference>
<feature type="signal peptide" evidence="9">
    <location>
        <begin position="1"/>
        <end position="24"/>
    </location>
</feature>
<keyword evidence="6" id="KW-0675">Receptor</keyword>
<evidence type="ECO:0000256" key="4">
    <source>
        <dbReference type="ARBA" id="ARBA00022989"/>
    </source>
</evidence>
<evidence type="ECO:0000256" key="3">
    <source>
        <dbReference type="ARBA" id="ARBA00022729"/>
    </source>
</evidence>
<dbReference type="InterPro" id="IPR013783">
    <property type="entry name" value="Ig-like_fold"/>
</dbReference>
<keyword evidence="7" id="KW-0325">Glycoprotein</keyword>
<evidence type="ECO:0000313" key="12">
    <source>
        <dbReference type="RefSeq" id="XP_032827967.1"/>
    </source>
</evidence>
<dbReference type="GO" id="GO:0004896">
    <property type="term" value="F:cytokine receptor activity"/>
    <property type="evidence" value="ECO:0007669"/>
    <property type="project" value="InterPro"/>
</dbReference>
<evidence type="ECO:0000256" key="6">
    <source>
        <dbReference type="ARBA" id="ARBA00023170"/>
    </source>
</evidence>
<dbReference type="PANTHER" id="PTHR23037:SF46">
    <property type="entry name" value="INTERLEUKIN 5 RECEPTOR SUBUNIT ALPHA"/>
    <property type="match status" value="1"/>
</dbReference>
<dbReference type="PROSITE" id="PS01356">
    <property type="entry name" value="HEMATOPO_REC_S_F2"/>
    <property type="match status" value="1"/>
</dbReference>
<feature type="domain" description="Type I cytokine receptor cytokine-binding" evidence="10">
    <location>
        <begin position="144"/>
        <end position="220"/>
    </location>
</feature>
<dbReference type="AlphaFoldDB" id="A0AAJ7U1G9"/>
<keyword evidence="3 9" id="KW-0732">Signal</keyword>
<dbReference type="Pfam" id="PF09240">
    <property type="entry name" value="IL6Ra-bind"/>
    <property type="match status" value="1"/>
</dbReference>
<dbReference type="Proteomes" id="UP001318040">
    <property type="component" value="Chromosome 47"/>
</dbReference>
<name>A0AAJ7U1G9_PETMA</name>
<dbReference type="InterPro" id="IPR015321">
    <property type="entry name" value="TypeI_recpt_CBD"/>
</dbReference>
<organism evidence="11 12">
    <name type="scientific">Petromyzon marinus</name>
    <name type="common">Sea lamprey</name>
    <dbReference type="NCBI Taxonomy" id="7757"/>
    <lineage>
        <taxon>Eukaryota</taxon>
        <taxon>Metazoa</taxon>
        <taxon>Chordata</taxon>
        <taxon>Craniata</taxon>
        <taxon>Vertebrata</taxon>
        <taxon>Cyclostomata</taxon>
        <taxon>Hyperoartia</taxon>
        <taxon>Petromyzontiformes</taxon>
        <taxon>Petromyzontidae</taxon>
        <taxon>Petromyzon</taxon>
    </lineage>
</organism>
<evidence type="ECO:0000256" key="2">
    <source>
        <dbReference type="ARBA" id="ARBA00022692"/>
    </source>
</evidence>
<dbReference type="GO" id="GO:0009897">
    <property type="term" value="C:external side of plasma membrane"/>
    <property type="evidence" value="ECO:0007669"/>
    <property type="project" value="TreeGrafter"/>
</dbReference>
<evidence type="ECO:0000256" key="8">
    <source>
        <dbReference type="SAM" id="Phobius"/>
    </source>
</evidence>
<dbReference type="GeneID" id="116952591"/>
<evidence type="ECO:0000259" key="10">
    <source>
        <dbReference type="Pfam" id="PF09240"/>
    </source>
</evidence>
<keyword evidence="2 8" id="KW-0812">Transmembrane</keyword>